<accession>A0ABC8LAG3</accession>
<feature type="chain" id="PRO_5044750423" evidence="2">
    <location>
        <begin position="28"/>
        <end position="81"/>
    </location>
</feature>
<dbReference type="Proteomes" id="UP001642260">
    <property type="component" value="Unassembled WGS sequence"/>
</dbReference>
<reference evidence="3 4" key="1">
    <citation type="submission" date="2022-03" db="EMBL/GenBank/DDBJ databases">
        <authorList>
            <person name="Macdonald S."/>
            <person name="Ahmed S."/>
            <person name="Newling K."/>
        </authorList>
    </citation>
    <scope>NUCLEOTIDE SEQUENCE [LARGE SCALE GENOMIC DNA]</scope>
</reference>
<evidence type="ECO:0000313" key="3">
    <source>
        <dbReference type="EMBL" id="CAH8379755.1"/>
    </source>
</evidence>
<feature type="region of interest" description="Disordered" evidence="1">
    <location>
        <begin position="61"/>
        <end position="81"/>
    </location>
</feature>
<dbReference type="EMBL" id="CAKOAT010486264">
    <property type="protein sequence ID" value="CAH8379755.1"/>
    <property type="molecule type" value="Genomic_DNA"/>
</dbReference>
<evidence type="ECO:0000256" key="1">
    <source>
        <dbReference type="SAM" id="MobiDB-lite"/>
    </source>
</evidence>
<comment type="caution">
    <text evidence="3">The sequence shown here is derived from an EMBL/GenBank/DDBJ whole genome shotgun (WGS) entry which is preliminary data.</text>
</comment>
<evidence type="ECO:0000313" key="4">
    <source>
        <dbReference type="Proteomes" id="UP001642260"/>
    </source>
</evidence>
<sequence length="81" mass="8951">MAFSINHIRLLLLVATILVMVVASVDGEALPDDSMVKQASAKRDMIWKEVFHDGYGDWSPTPKVRRGNPAPILLDITQPPP</sequence>
<feature type="signal peptide" evidence="2">
    <location>
        <begin position="1"/>
        <end position="27"/>
    </location>
</feature>
<evidence type="ECO:0000256" key="2">
    <source>
        <dbReference type="SAM" id="SignalP"/>
    </source>
</evidence>
<dbReference type="AlphaFoldDB" id="A0ABC8LAG3"/>
<name>A0ABC8LAG3_ERUVS</name>
<proteinExistence type="predicted"/>
<organism evidence="3 4">
    <name type="scientific">Eruca vesicaria subsp. sativa</name>
    <name type="common">Garden rocket</name>
    <name type="synonym">Eruca sativa</name>
    <dbReference type="NCBI Taxonomy" id="29727"/>
    <lineage>
        <taxon>Eukaryota</taxon>
        <taxon>Viridiplantae</taxon>
        <taxon>Streptophyta</taxon>
        <taxon>Embryophyta</taxon>
        <taxon>Tracheophyta</taxon>
        <taxon>Spermatophyta</taxon>
        <taxon>Magnoliopsida</taxon>
        <taxon>eudicotyledons</taxon>
        <taxon>Gunneridae</taxon>
        <taxon>Pentapetalae</taxon>
        <taxon>rosids</taxon>
        <taxon>malvids</taxon>
        <taxon>Brassicales</taxon>
        <taxon>Brassicaceae</taxon>
        <taxon>Brassiceae</taxon>
        <taxon>Eruca</taxon>
    </lineage>
</organism>
<protein>
    <submittedName>
        <fullName evidence="3">Uncharacterized protein</fullName>
    </submittedName>
</protein>
<gene>
    <name evidence="3" type="ORF">ERUC_LOCUS32983</name>
</gene>
<keyword evidence="2" id="KW-0732">Signal</keyword>
<keyword evidence="4" id="KW-1185">Reference proteome</keyword>